<organism evidence="1 2">
    <name type="scientific">Paenibacillus solisilvae</name>
    <dbReference type="NCBI Taxonomy" id="2486751"/>
    <lineage>
        <taxon>Bacteria</taxon>
        <taxon>Bacillati</taxon>
        <taxon>Bacillota</taxon>
        <taxon>Bacilli</taxon>
        <taxon>Bacillales</taxon>
        <taxon>Paenibacillaceae</taxon>
        <taxon>Paenibacillus</taxon>
    </lineage>
</organism>
<protein>
    <submittedName>
        <fullName evidence="1">DUF1450 domain-containing protein</fullName>
    </submittedName>
</protein>
<proteinExistence type="predicted"/>
<name>A0ABW0VYH7_9BACL</name>
<comment type="caution">
    <text evidence="1">The sequence shown here is derived from an EMBL/GenBank/DDBJ whole genome shotgun (WGS) entry which is preliminary data.</text>
</comment>
<dbReference type="EMBL" id="JBHSOW010000064">
    <property type="protein sequence ID" value="MFC5650937.1"/>
    <property type="molecule type" value="Genomic_DNA"/>
</dbReference>
<evidence type="ECO:0000313" key="1">
    <source>
        <dbReference type="EMBL" id="MFC5650937.1"/>
    </source>
</evidence>
<accession>A0ABW0VYH7</accession>
<sequence>MKESENSNLRIGIVVVEVCRRNQMNVEKLDKFELVYPEVAIIRTDCLNQCNLCRARPYVYVNQKRVFEKTTDQCLRTIVKIVKYELKEFYDE</sequence>
<dbReference type="Proteomes" id="UP001596047">
    <property type="component" value="Unassembled WGS sequence"/>
</dbReference>
<dbReference type="InterPro" id="IPR009910">
    <property type="entry name" value="DUF1450"/>
</dbReference>
<dbReference type="RefSeq" id="WP_379189527.1">
    <property type="nucleotide sequence ID" value="NZ_JBHSOW010000064.1"/>
</dbReference>
<evidence type="ECO:0000313" key="2">
    <source>
        <dbReference type="Proteomes" id="UP001596047"/>
    </source>
</evidence>
<dbReference type="Pfam" id="PF07293">
    <property type="entry name" value="DUF1450"/>
    <property type="match status" value="1"/>
</dbReference>
<reference evidence="2" key="1">
    <citation type="journal article" date="2019" name="Int. J. Syst. Evol. Microbiol.">
        <title>The Global Catalogue of Microorganisms (GCM) 10K type strain sequencing project: providing services to taxonomists for standard genome sequencing and annotation.</title>
        <authorList>
            <consortium name="The Broad Institute Genomics Platform"/>
            <consortium name="The Broad Institute Genome Sequencing Center for Infectious Disease"/>
            <person name="Wu L."/>
            <person name="Ma J."/>
        </authorList>
    </citation>
    <scope>NUCLEOTIDE SEQUENCE [LARGE SCALE GENOMIC DNA]</scope>
    <source>
        <strain evidence="2">CGMCC 1.3240</strain>
    </source>
</reference>
<keyword evidence="2" id="KW-1185">Reference proteome</keyword>
<gene>
    <name evidence="1" type="ORF">ACFPYJ_17820</name>
</gene>